<dbReference type="GO" id="GO:0071111">
    <property type="term" value="F:cyclic-guanylate-specific phosphodiesterase activity"/>
    <property type="evidence" value="ECO:0007669"/>
    <property type="project" value="InterPro"/>
</dbReference>
<dbReference type="AlphaFoldDB" id="A0AAE3JJW6"/>
<evidence type="ECO:0000313" key="4">
    <source>
        <dbReference type="Proteomes" id="UP001198163"/>
    </source>
</evidence>
<dbReference type="RefSeq" id="WP_230752346.1">
    <property type="nucleotide sequence ID" value="NZ_JAINWA010000001.1"/>
</dbReference>
<dbReference type="PANTHER" id="PTHR33121">
    <property type="entry name" value="CYCLIC DI-GMP PHOSPHODIESTERASE PDEF"/>
    <property type="match status" value="1"/>
</dbReference>
<keyword evidence="4" id="KW-1185">Reference proteome</keyword>
<dbReference type="Pfam" id="PF00563">
    <property type="entry name" value="EAL"/>
    <property type="match status" value="1"/>
</dbReference>
<accession>A0AAE3JJW6</accession>
<dbReference type="SUPFAM" id="SSF141868">
    <property type="entry name" value="EAL domain-like"/>
    <property type="match status" value="1"/>
</dbReference>
<feature type="transmembrane region" description="Helical" evidence="1">
    <location>
        <begin position="174"/>
        <end position="191"/>
    </location>
</feature>
<evidence type="ECO:0000259" key="2">
    <source>
        <dbReference type="PROSITE" id="PS50883"/>
    </source>
</evidence>
<comment type="caution">
    <text evidence="3">The sequence shown here is derived from an EMBL/GenBank/DDBJ whole genome shotgun (WGS) entry which is preliminary data.</text>
</comment>
<name>A0AAE3JJW6_9SPIR</name>
<gene>
    <name evidence="3" type="ORF">K7J14_01635</name>
</gene>
<dbReference type="SMART" id="SM00052">
    <property type="entry name" value="EAL"/>
    <property type="match status" value="1"/>
</dbReference>
<organism evidence="3 4">
    <name type="scientific">Teretinema zuelzerae</name>
    <dbReference type="NCBI Taxonomy" id="156"/>
    <lineage>
        <taxon>Bacteria</taxon>
        <taxon>Pseudomonadati</taxon>
        <taxon>Spirochaetota</taxon>
        <taxon>Spirochaetia</taxon>
        <taxon>Spirochaetales</taxon>
        <taxon>Treponemataceae</taxon>
        <taxon>Teretinema</taxon>
    </lineage>
</organism>
<feature type="transmembrane region" description="Helical" evidence="1">
    <location>
        <begin position="69"/>
        <end position="91"/>
    </location>
</feature>
<dbReference type="EMBL" id="JAINWA010000001">
    <property type="protein sequence ID" value="MCD1653399.1"/>
    <property type="molecule type" value="Genomic_DNA"/>
</dbReference>
<keyword evidence="1" id="KW-0812">Transmembrane</keyword>
<dbReference type="CDD" id="cd01948">
    <property type="entry name" value="EAL"/>
    <property type="match status" value="1"/>
</dbReference>
<feature type="transmembrane region" description="Helical" evidence="1">
    <location>
        <begin position="35"/>
        <end position="57"/>
    </location>
</feature>
<keyword evidence="1" id="KW-1133">Transmembrane helix</keyword>
<evidence type="ECO:0000256" key="1">
    <source>
        <dbReference type="SAM" id="Phobius"/>
    </source>
</evidence>
<protein>
    <submittedName>
        <fullName evidence="3">EAL domain-containing protein</fullName>
    </submittedName>
</protein>
<dbReference type="InterPro" id="IPR001633">
    <property type="entry name" value="EAL_dom"/>
</dbReference>
<feature type="transmembrane region" description="Helical" evidence="1">
    <location>
        <begin position="6"/>
        <end position="23"/>
    </location>
</feature>
<dbReference type="PROSITE" id="PS50883">
    <property type="entry name" value="EAL"/>
    <property type="match status" value="1"/>
</dbReference>
<sequence>MKYILDFDIAAVCISCITLFLFYERKQRRFGPGESYGRIAWTVLLSSVFSAASSYFANALPGTSGAATMATVTLFYLFHNSIAFFAAVYILNYGGLLPVKKTMRVLLALPWAIAIAAVASNPITRLISYVDSANVYRRGPLFFILYLLSTLYFLIIIAALFFKRSHYRKSHQRAFLAAALAPVLAALIQGFNRGLMLECFGASVSALLALITIQNASELMDGQSGLYHRESFIEFLAGAFKKKEPFTVLIAHSPELADLQGSLEMQNYRALVAQVSKWMFQASGAGAAPSWVGTGVFGLLFSRRLKSNPVGDLALKILDLADASWSVGSLHVKVPFKVTILQCPEDAADISDVVDCIDQIAEVARHSAHKKIYTKFDFSVGKHKRSSAVAAALERCLERESPELFYQPVYSIARSKPFALEVLLGLSLVNNEQAFQSEVLSTAEKMGVSRQLTELTLKKAFEWHAANKQELAGIDQLQLRLVSSMCLDLDWPRTVLKTAADARMDLSKVCFEITETTVSRFGNDLAMNMELLTGKGVSFALDDFGSGYTNLVKLAPMPFSIIKFDKKIIQPGLQSNKGRQLLEGMVDIFKRRECAVAAEGVETEAQAGMLALMNFDHLQGYLFGKPMSGQRIVEALKNG</sequence>
<keyword evidence="1" id="KW-0472">Membrane</keyword>
<reference evidence="3" key="1">
    <citation type="submission" date="2021-08" db="EMBL/GenBank/DDBJ databases">
        <title>Comparative analyses of Brucepasteria parasyntrophica and Teretinema zuelzerae.</title>
        <authorList>
            <person name="Song Y."/>
            <person name="Brune A."/>
        </authorList>
    </citation>
    <scope>NUCLEOTIDE SEQUENCE</scope>
    <source>
        <strain evidence="3">DSM 1903</strain>
    </source>
</reference>
<dbReference type="Proteomes" id="UP001198163">
    <property type="component" value="Unassembled WGS sequence"/>
</dbReference>
<feature type="transmembrane region" description="Helical" evidence="1">
    <location>
        <begin position="103"/>
        <end position="123"/>
    </location>
</feature>
<feature type="domain" description="EAL" evidence="2">
    <location>
        <begin position="386"/>
        <end position="639"/>
    </location>
</feature>
<dbReference type="Gene3D" id="3.20.20.450">
    <property type="entry name" value="EAL domain"/>
    <property type="match status" value="1"/>
</dbReference>
<dbReference type="InterPro" id="IPR050706">
    <property type="entry name" value="Cyclic-di-GMP_PDE-like"/>
</dbReference>
<evidence type="ECO:0000313" key="3">
    <source>
        <dbReference type="EMBL" id="MCD1653399.1"/>
    </source>
</evidence>
<proteinExistence type="predicted"/>
<dbReference type="InterPro" id="IPR035919">
    <property type="entry name" value="EAL_sf"/>
</dbReference>
<dbReference type="PANTHER" id="PTHR33121:SF79">
    <property type="entry name" value="CYCLIC DI-GMP PHOSPHODIESTERASE PDED-RELATED"/>
    <property type="match status" value="1"/>
</dbReference>
<feature type="transmembrane region" description="Helical" evidence="1">
    <location>
        <begin position="143"/>
        <end position="162"/>
    </location>
</feature>